<evidence type="ECO:0000313" key="2">
    <source>
        <dbReference type="EnsemblPlants" id="AUR62029776-RA:cds"/>
    </source>
</evidence>
<dbReference type="PANTHER" id="PTHR31151:SF0">
    <property type="entry name" value="PROLINE-TRNA LIGASE (DUF1680)"/>
    <property type="match status" value="1"/>
</dbReference>
<dbReference type="EnsemblPlants" id="AUR62029776-RA">
    <property type="protein sequence ID" value="AUR62029776-RA:cds"/>
    <property type="gene ID" value="AUR62029776"/>
</dbReference>
<sequence>MVWSFRKTAGLPTPGTPYGGWEASDSEGDQKHLLLAHLFDKPCFLGLLAMKADDLSGFHSNAHIPIVVGAQNRYEITGDELYKVSRNLFRWTKQVMYADYYERALTNGVLGIQKGTELGVMIYMLPLGHGVSKGKSFHGWGDQFNSCWCCYGTGIESFSKLGDSIYFEETTNVPGLYVIQYIPSSLDWTAAQIS</sequence>
<dbReference type="AlphaFoldDB" id="A0A803MI28"/>
<feature type="domain" description="Non-reducing end beta-L-arabinofuranosidase-like GH127 catalytic" evidence="1">
    <location>
        <begin position="82"/>
        <end position="163"/>
    </location>
</feature>
<reference evidence="2" key="1">
    <citation type="journal article" date="2017" name="Nature">
        <title>The genome of Chenopodium quinoa.</title>
        <authorList>
            <person name="Jarvis D.E."/>
            <person name="Ho Y.S."/>
            <person name="Lightfoot D.J."/>
            <person name="Schmoeckel S.M."/>
            <person name="Li B."/>
            <person name="Borm T.J.A."/>
            <person name="Ohyanagi H."/>
            <person name="Mineta K."/>
            <person name="Michell C.T."/>
            <person name="Saber N."/>
            <person name="Kharbatia N.M."/>
            <person name="Rupper R.R."/>
            <person name="Sharp A.R."/>
            <person name="Dally N."/>
            <person name="Boughton B.A."/>
            <person name="Woo Y.H."/>
            <person name="Gao G."/>
            <person name="Schijlen E.G.W.M."/>
            <person name="Guo X."/>
            <person name="Momin A.A."/>
            <person name="Negrao S."/>
            <person name="Al-Babili S."/>
            <person name="Gehring C."/>
            <person name="Roessner U."/>
            <person name="Jung C."/>
            <person name="Murphy K."/>
            <person name="Arold S.T."/>
            <person name="Gojobori T."/>
            <person name="van der Linden C.G."/>
            <person name="van Loo E.N."/>
            <person name="Jellen E.N."/>
            <person name="Maughan P.J."/>
            <person name="Tester M."/>
        </authorList>
    </citation>
    <scope>NUCLEOTIDE SEQUENCE [LARGE SCALE GENOMIC DNA]</scope>
    <source>
        <strain evidence="2">cv. PI 614886</strain>
    </source>
</reference>
<evidence type="ECO:0000313" key="3">
    <source>
        <dbReference type="Proteomes" id="UP000596660"/>
    </source>
</evidence>
<reference evidence="2" key="2">
    <citation type="submission" date="2021-03" db="UniProtKB">
        <authorList>
            <consortium name="EnsemblPlants"/>
        </authorList>
    </citation>
    <scope>IDENTIFICATION</scope>
</reference>
<evidence type="ECO:0000259" key="1">
    <source>
        <dbReference type="Pfam" id="PF07944"/>
    </source>
</evidence>
<dbReference type="Pfam" id="PF07944">
    <property type="entry name" value="Beta-AFase-like_GH127_cat"/>
    <property type="match status" value="1"/>
</dbReference>
<dbReference type="Proteomes" id="UP000596660">
    <property type="component" value="Unplaced"/>
</dbReference>
<name>A0A803MI28_CHEQI</name>
<organism evidence="2 3">
    <name type="scientific">Chenopodium quinoa</name>
    <name type="common">Quinoa</name>
    <dbReference type="NCBI Taxonomy" id="63459"/>
    <lineage>
        <taxon>Eukaryota</taxon>
        <taxon>Viridiplantae</taxon>
        <taxon>Streptophyta</taxon>
        <taxon>Embryophyta</taxon>
        <taxon>Tracheophyta</taxon>
        <taxon>Spermatophyta</taxon>
        <taxon>Magnoliopsida</taxon>
        <taxon>eudicotyledons</taxon>
        <taxon>Gunneridae</taxon>
        <taxon>Pentapetalae</taxon>
        <taxon>Caryophyllales</taxon>
        <taxon>Chenopodiaceae</taxon>
        <taxon>Chenopodioideae</taxon>
        <taxon>Atripliceae</taxon>
        <taxon>Chenopodium</taxon>
    </lineage>
</organism>
<dbReference type="InterPro" id="IPR012878">
    <property type="entry name" value="Beta-AFase-like_GH127_cat"/>
</dbReference>
<protein>
    <recommendedName>
        <fullName evidence="1">Non-reducing end beta-L-arabinofuranosidase-like GH127 catalytic domain-containing protein</fullName>
    </recommendedName>
</protein>
<proteinExistence type="predicted"/>
<keyword evidence="3" id="KW-1185">Reference proteome</keyword>
<dbReference type="PANTHER" id="PTHR31151">
    <property type="entry name" value="PROLINE-TRNA LIGASE (DUF1680)"/>
    <property type="match status" value="1"/>
</dbReference>
<accession>A0A803MI28</accession>
<dbReference type="Gramene" id="AUR62029776-RA">
    <property type="protein sequence ID" value="AUR62029776-RA:cds"/>
    <property type="gene ID" value="AUR62029776"/>
</dbReference>